<keyword evidence="2" id="KW-1133">Transmembrane helix</keyword>
<evidence type="ECO:0000256" key="1">
    <source>
        <dbReference type="SAM" id="MobiDB-lite"/>
    </source>
</evidence>
<comment type="caution">
    <text evidence="3">The sequence shown here is derived from an EMBL/GenBank/DDBJ whole genome shotgun (WGS) entry which is preliminary data.</text>
</comment>
<feature type="transmembrane region" description="Helical" evidence="2">
    <location>
        <begin position="30"/>
        <end position="48"/>
    </location>
</feature>
<dbReference type="EMBL" id="JABSTV010001253">
    <property type="protein sequence ID" value="KAH7944107.1"/>
    <property type="molecule type" value="Genomic_DNA"/>
</dbReference>
<dbReference type="AlphaFoldDB" id="A0A9D4SSH3"/>
<reference evidence="3" key="2">
    <citation type="submission" date="2021-09" db="EMBL/GenBank/DDBJ databases">
        <authorList>
            <person name="Jia N."/>
            <person name="Wang J."/>
            <person name="Shi W."/>
            <person name="Du L."/>
            <person name="Sun Y."/>
            <person name="Zhan W."/>
            <person name="Jiang J."/>
            <person name="Wang Q."/>
            <person name="Zhang B."/>
            <person name="Ji P."/>
            <person name="Sakyi L.B."/>
            <person name="Cui X."/>
            <person name="Yuan T."/>
            <person name="Jiang B."/>
            <person name="Yang W."/>
            <person name="Lam T.T.-Y."/>
            <person name="Chang Q."/>
            <person name="Ding S."/>
            <person name="Wang X."/>
            <person name="Zhu J."/>
            <person name="Ruan X."/>
            <person name="Zhao L."/>
            <person name="Wei J."/>
            <person name="Que T."/>
            <person name="Du C."/>
            <person name="Cheng J."/>
            <person name="Dai P."/>
            <person name="Han X."/>
            <person name="Huang E."/>
            <person name="Gao Y."/>
            <person name="Liu J."/>
            <person name="Shao H."/>
            <person name="Ye R."/>
            <person name="Li L."/>
            <person name="Wei W."/>
            <person name="Wang X."/>
            <person name="Wang C."/>
            <person name="Huo Q."/>
            <person name="Li W."/>
            <person name="Guo W."/>
            <person name="Chen H."/>
            <person name="Chen S."/>
            <person name="Zhou L."/>
            <person name="Zhou L."/>
            <person name="Ni X."/>
            <person name="Tian J."/>
            <person name="Zhou Y."/>
            <person name="Sheng Y."/>
            <person name="Liu T."/>
            <person name="Pan Y."/>
            <person name="Xia L."/>
            <person name="Li J."/>
            <person name="Zhao F."/>
            <person name="Cao W."/>
        </authorList>
    </citation>
    <scope>NUCLEOTIDE SEQUENCE</scope>
    <source>
        <strain evidence="3">Rsan-2018</strain>
        <tissue evidence="3">Larvae</tissue>
    </source>
</reference>
<evidence type="ECO:0000313" key="3">
    <source>
        <dbReference type="EMBL" id="KAH7944107.1"/>
    </source>
</evidence>
<accession>A0A9D4SSH3</accession>
<evidence type="ECO:0000313" key="4">
    <source>
        <dbReference type="Proteomes" id="UP000821837"/>
    </source>
</evidence>
<evidence type="ECO:0000256" key="2">
    <source>
        <dbReference type="SAM" id="Phobius"/>
    </source>
</evidence>
<organism evidence="3 4">
    <name type="scientific">Rhipicephalus sanguineus</name>
    <name type="common">Brown dog tick</name>
    <name type="synonym">Ixodes sanguineus</name>
    <dbReference type="NCBI Taxonomy" id="34632"/>
    <lineage>
        <taxon>Eukaryota</taxon>
        <taxon>Metazoa</taxon>
        <taxon>Ecdysozoa</taxon>
        <taxon>Arthropoda</taxon>
        <taxon>Chelicerata</taxon>
        <taxon>Arachnida</taxon>
        <taxon>Acari</taxon>
        <taxon>Parasitiformes</taxon>
        <taxon>Ixodida</taxon>
        <taxon>Ixodoidea</taxon>
        <taxon>Ixodidae</taxon>
        <taxon>Rhipicephalinae</taxon>
        <taxon>Rhipicephalus</taxon>
        <taxon>Rhipicephalus</taxon>
    </lineage>
</organism>
<protein>
    <submittedName>
        <fullName evidence="3">Uncharacterized protein</fullName>
    </submittedName>
</protein>
<proteinExistence type="predicted"/>
<reference evidence="3" key="1">
    <citation type="journal article" date="2020" name="Cell">
        <title>Large-Scale Comparative Analyses of Tick Genomes Elucidate Their Genetic Diversity and Vector Capacities.</title>
        <authorList>
            <consortium name="Tick Genome and Microbiome Consortium (TIGMIC)"/>
            <person name="Jia N."/>
            <person name="Wang J."/>
            <person name="Shi W."/>
            <person name="Du L."/>
            <person name="Sun Y."/>
            <person name="Zhan W."/>
            <person name="Jiang J.F."/>
            <person name="Wang Q."/>
            <person name="Zhang B."/>
            <person name="Ji P."/>
            <person name="Bell-Sakyi L."/>
            <person name="Cui X.M."/>
            <person name="Yuan T.T."/>
            <person name="Jiang B.G."/>
            <person name="Yang W.F."/>
            <person name="Lam T.T."/>
            <person name="Chang Q.C."/>
            <person name="Ding S.J."/>
            <person name="Wang X.J."/>
            <person name="Zhu J.G."/>
            <person name="Ruan X.D."/>
            <person name="Zhao L."/>
            <person name="Wei J.T."/>
            <person name="Ye R.Z."/>
            <person name="Que T.C."/>
            <person name="Du C.H."/>
            <person name="Zhou Y.H."/>
            <person name="Cheng J.X."/>
            <person name="Dai P.F."/>
            <person name="Guo W.B."/>
            <person name="Han X.H."/>
            <person name="Huang E.J."/>
            <person name="Li L.F."/>
            <person name="Wei W."/>
            <person name="Gao Y.C."/>
            <person name="Liu J.Z."/>
            <person name="Shao H.Z."/>
            <person name="Wang X."/>
            <person name="Wang C.C."/>
            <person name="Yang T.C."/>
            <person name="Huo Q.B."/>
            <person name="Li W."/>
            <person name="Chen H.Y."/>
            <person name="Chen S.E."/>
            <person name="Zhou L.G."/>
            <person name="Ni X.B."/>
            <person name="Tian J.H."/>
            <person name="Sheng Y."/>
            <person name="Liu T."/>
            <person name="Pan Y.S."/>
            <person name="Xia L.Y."/>
            <person name="Li J."/>
            <person name="Zhao F."/>
            <person name="Cao W.C."/>
        </authorList>
    </citation>
    <scope>NUCLEOTIDE SEQUENCE</scope>
    <source>
        <strain evidence="3">Rsan-2018</strain>
    </source>
</reference>
<dbReference type="Proteomes" id="UP000821837">
    <property type="component" value="Unassembled WGS sequence"/>
</dbReference>
<feature type="compositionally biased region" description="Low complexity" evidence="1">
    <location>
        <begin position="60"/>
        <end position="69"/>
    </location>
</feature>
<gene>
    <name evidence="3" type="ORF">HPB52_015683</name>
</gene>
<keyword evidence="2" id="KW-0472">Membrane</keyword>
<feature type="region of interest" description="Disordered" evidence="1">
    <location>
        <begin position="47"/>
        <end position="98"/>
    </location>
</feature>
<name>A0A9D4SSH3_RHISA</name>
<keyword evidence="4" id="KW-1185">Reference proteome</keyword>
<sequence length="98" mass="10429">MTRPKGPPWWDAAAACEPCSMPSMEYGTWWGGYAAMLYGAIGVPKGAYGPGRGRPRRPRQPASSSRVASIRCDDEVGISVASPPTSTTPGRRLPPEVP</sequence>
<keyword evidence="2" id="KW-0812">Transmembrane</keyword>